<dbReference type="GO" id="GO:0000155">
    <property type="term" value="F:phosphorelay sensor kinase activity"/>
    <property type="evidence" value="ECO:0007669"/>
    <property type="project" value="InterPro"/>
</dbReference>
<dbReference type="SMART" id="SM00331">
    <property type="entry name" value="PP2C_SIG"/>
    <property type="match status" value="1"/>
</dbReference>
<keyword evidence="3 7" id="KW-0812">Transmembrane</keyword>
<dbReference type="Gene3D" id="1.10.1760.20">
    <property type="match status" value="1"/>
</dbReference>
<evidence type="ECO:0000256" key="5">
    <source>
        <dbReference type="ARBA" id="ARBA00022989"/>
    </source>
</evidence>
<feature type="transmembrane region" description="Helical" evidence="7">
    <location>
        <begin position="9"/>
        <end position="27"/>
    </location>
</feature>
<evidence type="ECO:0000313" key="9">
    <source>
        <dbReference type="EMBL" id="KUK99384.1"/>
    </source>
</evidence>
<dbReference type="InterPro" id="IPR052016">
    <property type="entry name" value="Bact_Sigma-Reg"/>
</dbReference>
<dbReference type="SUPFAM" id="SSF81606">
    <property type="entry name" value="PP2C-like"/>
    <property type="match status" value="1"/>
</dbReference>
<evidence type="ECO:0000256" key="4">
    <source>
        <dbReference type="ARBA" id="ARBA00022801"/>
    </source>
</evidence>
<keyword evidence="2" id="KW-1003">Cell membrane</keyword>
<keyword evidence="5 7" id="KW-1133">Transmembrane helix</keyword>
<sequence>MAFSIIGDMFLVLLQMICVIMVAAYLITRTASFTRVLDGVFTWKGQATLILLFGALSIYGTESGITILGATANVRDLGPMVGGLACGPVVGLGAGLIGAAYRFSLRGFTAVPCATATILAGLVGGAIFLAAGRKFIGMHGAVLFAVGMEVFHMGITLLLCRPFDEALEVVEDVAFPMIIANATGVFLFALIIGNLITERQTKAERDSYLSELERKKAELRIAHDIQMSFLPERLPEVPGFELAALSLPAKEVGGDFYDAIPLPGNRTAFVIADVSGKGVPAALFMALSRTVLRANALVPRSAREAVSEANMLIAEDAKSGMFVTLFYAVVDPATKMFTYVNAGHNPPLLFRSGGGGPAELKGTGIILGVMPEADYREETLYLESGDLILFYTDGITEAINPGEEQFGERRLIETVTDCRHLPPAEIIGRIRDAVTEFSGEEPQFDDLTLMVLRVA</sequence>
<dbReference type="GO" id="GO:0016791">
    <property type="term" value="F:phosphatase activity"/>
    <property type="evidence" value="ECO:0007669"/>
    <property type="project" value="TreeGrafter"/>
</dbReference>
<dbReference type="PANTHER" id="PTHR43156:SF2">
    <property type="entry name" value="STAGE II SPORULATION PROTEIN E"/>
    <property type="match status" value="1"/>
</dbReference>
<accession>A0A117MEA9</accession>
<feature type="transmembrane region" description="Helical" evidence="7">
    <location>
        <begin position="80"/>
        <end position="101"/>
    </location>
</feature>
<evidence type="ECO:0000256" key="6">
    <source>
        <dbReference type="ARBA" id="ARBA00023136"/>
    </source>
</evidence>
<protein>
    <submittedName>
        <fullName evidence="9">Stage II sporulation E family protein</fullName>
    </submittedName>
</protein>
<dbReference type="Gene3D" id="3.60.40.10">
    <property type="entry name" value="PPM-type phosphatase domain"/>
    <property type="match status" value="1"/>
</dbReference>
<gene>
    <name evidence="9" type="ORF">XE10_1833</name>
</gene>
<evidence type="ECO:0000256" key="1">
    <source>
        <dbReference type="ARBA" id="ARBA00004651"/>
    </source>
</evidence>
<evidence type="ECO:0000256" key="3">
    <source>
        <dbReference type="ARBA" id="ARBA00022692"/>
    </source>
</evidence>
<feature type="transmembrane region" description="Helical" evidence="7">
    <location>
        <begin position="47"/>
        <end position="68"/>
    </location>
</feature>
<comment type="caution">
    <text evidence="9">The sequence shown here is derived from an EMBL/GenBank/DDBJ whole genome shotgun (WGS) entry which is preliminary data.</text>
</comment>
<dbReference type="PANTHER" id="PTHR43156">
    <property type="entry name" value="STAGE II SPORULATION PROTEIN E-RELATED"/>
    <property type="match status" value="1"/>
</dbReference>
<dbReference type="InterPro" id="IPR001932">
    <property type="entry name" value="PPM-type_phosphatase-like_dom"/>
</dbReference>
<feature type="transmembrane region" description="Helical" evidence="7">
    <location>
        <begin position="174"/>
        <end position="196"/>
    </location>
</feature>
<dbReference type="PATRIC" id="fig|2198.3.peg.1863"/>
<proteinExistence type="predicted"/>
<dbReference type="PROSITE" id="PS51746">
    <property type="entry name" value="PPM_2"/>
    <property type="match status" value="1"/>
</dbReference>
<evidence type="ECO:0000259" key="8">
    <source>
        <dbReference type="PROSITE" id="PS51746"/>
    </source>
</evidence>
<feature type="domain" description="PPM-type phosphatase" evidence="8">
    <location>
        <begin position="239"/>
        <end position="454"/>
    </location>
</feature>
<dbReference type="AlphaFoldDB" id="A0A117MEA9"/>
<feature type="transmembrane region" description="Helical" evidence="7">
    <location>
        <begin position="141"/>
        <end position="159"/>
    </location>
</feature>
<dbReference type="Pfam" id="PF07694">
    <property type="entry name" value="5TM-5TMR_LYT"/>
    <property type="match status" value="1"/>
</dbReference>
<reference evidence="10" key="1">
    <citation type="journal article" date="2015" name="MBio">
        <title>Genome-Resolved Metagenomic Analysis Reveals Roles for Candidate Phyla and Other Microbial Community Members in Biogeochemical Transformations in Oil Reservoirs.</title>
        <authorList>
            <person name="Hu P."/>
            <person name="Tom L."/>
            <person name="Singh A."/>
            <person name="Thomas B.C."/>
            <person name="Baker B.J."/>
            <person name="Piceno Y.M."/>
            <person name="Andersen G.L."/>
            <person name="Banfield J.F."/>
        </authorList>
    </citation>
    <scope>NUCLEOTIDE SEQUENCE [LARGE SCALE GENOMIC DNA]</scope>
</reference>
<dbReference type="GO" id="GO:0005886">
    <property type="term" value="C:plasma membrane"/>
    <property type="evidence" value="ECO:0007669"/>
    <property type="project" value="UniProtKB-SubCell"/>
</dbReference>
<comment type="subcellular location">
    <subcellularLocation>
        <location evidence="1">Cell membrane</location>
        <topology evidence="1">Multi-pass membrane protein</topology>
    </subcellularLocation>
</comment>
<keyword evidence="6 7" id="KW-0472">Membrane</keyword>
<name>A0A117MEA9_9EURY</name>
<dbReference type="Proteomes" id="UP000054598">
    <property type="component" value="Unassembled WGS sequence"/>
</dbReference>
<dbReference type="InterPro" id="IPR036457">
    <property type="entry name" value="PPM-type-like_dom_sf"/>
</dbReference>
<feature type="transmembrane region" description="Helical" evidence="7">
    <location>
        <begin position="107"/>
        <end position="129"/>
    </location>
</feature>
<dbReference type="GO" id="GO:0071555">
    <property type="term" value="P:cell wall organization"/>
    <property type="evidence" value="ECO:0007669"/>
    <property type="project" value="InterPro"/>
</dbReference>
<evidence type="ECO:0000313" key="10">
    <source>
        <dbReference type="Proteomes" id="UP000054598"/>
    </source>
</evidence>
<dbReference type="InterPro" id="IPR011620">
    <property type="entry name" value="Sig_transdc_His_kinase_LytS_TM"/>
</dbReference>
<keyword evidence="4" id="KW-0378">Hydrolase</keyword>
<dbReference type="Pfam" id="PF07228">
    <property type="entry name" value="SpoIIE"/>
    <property type="match status" value="1"/>
</dbReference>
<evidence type="ECO:0000256" key="2">
    <source>
        <dbReference type="ARBA" id="ARBA00022475"/>
    </source>
</evidence>
<dbReference type="EMBL" id="LGHE01000263">
    <property type="protein sequence ID" value="KUK99384.1"/>
    <property type="molecule type" value="Genomic_DNA"/>
</dbReference>
<evidence type="ECO:0000256" key="7">
    <source>
        <dbReference type="SAM" id="Phobius"/>
    </source>
</evidence>
<organism evidence="9 10">
    <name type="scientific">Methanoculleus marisnigri</name>
    <dbReference type="NCBI Taxonomy" id="2198"/>
    <lineage>
        <taxon>Archaea</taxon>
        <taxon>Methanobacteriati</taxon>
        <taxon>Methanobacteriota</taxon>
        <taxon>Stenosarchaea group</taxon>
        <taxon>Methanomicrobia</taxon>
        <taxon>Methanomicrobiales</taxon>
        <taxon>Methanomicrobiaceae</taxon>
        <taxon>Methanoculleus</taxon>
    </lineage>
</organism>